<organism evidence="1">
    <name type="scientific">Anguilla anguilla</name>
    <name type="common">European freshwater eel</name>
    <name type="synonym">Muraena anguilla</name>
    <dbReference type="NCBI Taxonomy" id="7936"/>
    <lineage>
        <taxon>Eukaryota</taxon>
        <taxon>Metazoa</taxon>
        <taxon>Chordata</taxon>
        <taxon>Craniata</taxon>
        <taxon>Vertebrata</taxon>
        <taxon>Euteleostomi</taxon>
        <taxon>Actinopterygii</taxon>
        <taxon>Neopterygii</taxon>
        <taxon>Teleostei</taxon>
        <taxon>Anguilliformes</taxon>
        <taxon>Anguillidae</taxon>
        <taxon>Anguilla</taxon>
    </lineage>
</organism>
<accession>A0A0E9RCW1</accession>
<reference evidence="1" key="1">
    <citation type="submission" date="2014-11" db="EMBL/GenBank/DDBJ databases">
        <authorList>
            <person name="Amaro Gonzalez C."/>
        </authorList>
    </citation>
    <scope>NUCLEOTIDE SEQUENCE</scope>
</reference>
<evidence type="ECO:0000313" key="1">
    <source>
        <dbReference type="EMBL" id="JAH26295.1"/>
    </source>
</evidence>
<sequence>MFVVCQYAMCVPFLTGDKPLGRVDPLYCNSRERRNKPEDQN</sequence>
<dbReference type="EMBL" id="GBXM01082282">
    <property type="protein sequence ID" value="JAH26295.1"/>
    <property type="molecule type" value="Transcribed_RNA"/>
</dbReference>
<dbReference type="AlphaFoldDB" id="A0A0E9RCW1"/>
<name>A0A0E9RCW1_ANGAN</name>
<reference evidence="1" key="2">
    <citation type="journal article" date="2015" name="Fish Shellfish Immunol.">
        <title>Early steps in the European eel (Anguilla anguilla)-Vibrio vulnificus interaction in the gills: Role of the RtxA13 toxin.</title>
        <authorList>
            <person name="Callol A."/>
            <person name="Pajuelo D."/>
            <person name="Ebbesson L."/>
            <person name="Teles M."/>
            <person name="MacKenzie S."/>
            <person name="Amaro C."/>
        </authorList>
    </citation>
    <scope>NUCLEOTIDE SEQUENCE</scope>
</reference>
<proteinExistence type="predicted"/>
<protein>
    <submittedName>
        <fullName evidence="1">Uncharacterized protein</fullName>
    </submittedName>
</protein>